<dbReference type="RefSeq" id="WP_002609150.1">
    <property type="nucleotide sequence ID" value="NZ_AP025565.1"/>
</dbReference>
<organism evidence="1">
    <name type="scientific">Clostridium innocuum</name>
    <dbReference type="NCBI Taxonomy" id="1522"/>
    <lineage>
        <taxon>Bacteria</taxon>
        <taxon>Bacillati</taxon>
        <taxon>Bacillota</taxon>
        <taxon>Clostridia</taxon>
        <taxon>Eubacteriales</taxon>
        <taxon>Clostridiaceae</taxon>
        <taxon>Clostridium</taxon>
    </lineage>
</organism>
<proteinExistence type="predicted"/>
<protein>
    <submittedName>
        <fullName evidence="1">Uncharacterized protein</fullName>
    </submittedName>
</protein>
<gene>
    <name evidence="1" type="ORF">CILFYP12_01554</name>
</gene>
<dbReference type="EMBL" id="CACRTE010000020">
    <property type="protein sequence ID" value="VYT10911.1"/>
    <property type="molecule type" value="Genomic_DNA"/>
</dbReference>
<reference evidence="1" key="1">
    <citation type="submission" date="2019-11" db="EMBL/GenBank/DDBJ databases">
        <authorList>
            <person name="Feng L."/>
        </authorList>
    </citation>
    <scope>NUCLEOTIDE SEQUENCE</scope>
    <source>
        <strain evidence="1">CinnocuumLFYP12</strain>
    </source>
</reference>
<accession>A0A6N2U3B3</accession>
<evidence type="ECO:0000313" key="1">
    <source>
        <dbReference type="EMBL" id="VYT10911.1"/>
    </source>
</evidence>
<name>A0A6N2U3B3_CLOIN</name>
<dbReference type="AlphaFoldDB" id="A0A6N2U3B3"/>
<sequence length="54" mass="6588">MMILRLEFVHESERTQLLKKIREDYIIVEESKVTPSKKKNSKKLLQFIEIEKRI</sequence>